<dbReference type="GO" id="GO:0034632">
    <property type="term" value="F:retinol transmembrane transporter activity"/>
    <property type="evidence" value="ECO:0007669"/>
    <property type="project" value="InterPro"/>
</dbReference>
<dbReference type="GO" id="GO:0071939">
    <property type="term" value="P:vitamin A import into cell"/>
    <property type="evidence" value="ECO:0007669"/>
    <property type="project" value="TreeGrafter"/>
</dbReference>
<reference evidence="8" key="1">
    <citation type="submission" date="2020-04" db="EMBL/GenBank/DDBJ databases">
        <authorList>
            <person name="Alioto T."/>
            <person name="Alioto T."/>
            <person name="Gomez Garrido J."/>
        </authorList>
    </citation>
    <scope>NUCLEOTIDE SEQUENCE</scope>
    <source>
        <strain evidence="8">A484AB</strain>
    </source>
</reference>
<protein>
    <submittedName>
        <fullName evidence="8">Uncharacterized protein</fullName>
    </submittedName>
</protein>
<sequence>MDHDRLAIMFVFGAATGSIVLLLISRNISGHSNVWEKAFLLIATCIEYAFLYYPYFGCLASYHRIIGALMGLPYAVIFFVVILTAGLQKCNGYTTHEYAALILSNVPVILCHLFILGKFALVLYKEIKEYGTCGVHFFFRKDEHSEMQVKSVRPWLRDYVKELVNTKYVDTMSR</sequence>
<keyword evidence="3" id="KW-1003">Cell membrane</keyword>
<proteinExistence type="predicted"/>
<dbReference type="Proteomes" id="UP001152795">
    <property type="component" value="Unassembled WGS sequence"/>
</dbReference>
<name>A0A6S7J8E2_PARCT</name>
<gene>
    <name evidence="8" type="ORF">PACLA_8A063110</name>
</gene>
<dbReference type="PANTHER" id="PTHR21444">
    <property type="entry name" value="COILED-COIL DOMAIN-CONTAINING PROTEIN 180"/>
    <property type="match status" value="1"/>
</dbReference>
<dbReference type="AlphaFoldDB" id="A0A6S7J8E2"/>
<dbReference type="Pfam" id="PF14752">
    <property type="entry name" value="RBP_receptor"/>
    <property type="match status" value="1"/>
</dbReference>
<comment type="caution">
    <text evidence="8">The sequence shown here is derived from an EMBL/GenBank/DDBJ whole genome shotgun (WGS) entry which is preliminary data.</text>
</comment>
<organism evidence="8 9">
    <name type="scientific">Paramuricea clavata</name>
    <name type="common">Red gorgonian</name>
    <name type="synonym">Violescent sea-whip</name>
    <dbReference type="NCBI Taxonomy" id="317549"/>
    <lineage>
        <taxon>Eukaryota</taxon>
        <taxon>Metazoa</taxon>
        <taxon>Cnidaria</taxon>
        <taxon>Anthozoa</taxon>
        <taxon>Octocorallia</taxon>
        <taxon>Malacalcyonacea</taxon>
        <taxon>Plexauridae</taxon>
        <taxon>Paramuricea</taxon>
    </lineage>
</organism>
<dbReference type="InterPro" id="IPR026612">
    <property type="entry name" value="STRA6-like"/>
</dbReference>
<keyword evidence="7" id="KW-0675">Receptor</keyword>
<keyword evidence="4" id="KW-0812">Transmembrane</keyword>
<dbReference type="EMBL" id="CACRXK020015381">
    <property type="protein sequence ID" value="CAB4028296.1"/>
    <property type="molecule type" value="Genomic_DNA"/>
</dbReference>
<dbReference type="GO" id="GO:0005886">
    <property type="term" value="C:plasma membrane"/>
    <property type="evidence" value="ECO:0007669"/>
    <property type="project" value="UniProtKB-SubCell"/>
</dbReference>
<keyword evidence="9" id="KW-1185">Reference proteome</keyword>
<comment type="subcellular location">
    <subcellularLocation>
        <location evidence="1">Cell membrane</location>
        <topology evidence="1">Multi-pass membrane protein</topology>
    </subcellularLocation>
</comment>
<evidence type="ECO:0000313" key="9">
    <source>
        <dbReference type="Proteomes" id="UP001152795"/>
    </source>
</evidence>
<evidence type="ECO:0000313" key="8">
    <source>
        <dbReference type="EMBL" id="CAB4028296.1"/>
    </source>
</evidence>
<evidence type="ECO:0000256" key="1">
    <source>
        <dbReference type="ARBA" id="ARBA00004651"/>
    </source>
</evidence>
<dbReference type="GO" id="GO:0038023">
    <property type="term" value="F:signaling receptor activity"/>
    <property type="evidence" value="ECO:0007669"/>
    <property type="project" value="InterPro"/>
</dbReference>
<accession>A0A6S7J8E2</accession>
<keyword evidence="6" id="KW-0472">Membrane</keyword>
<evidence type="ECO:0000256" key="2">
    <source>
        <dbReference type="ARBA" id="ARBA00022448"/>
    </source>
</evidence>
<dbReference type="OrthoDB" id="5985994at2759"/>
<evidence type="ECO:0000256" key="7">
    <source>
        <dbReference type="ARBA" id="ARBA00023170"/>
    </source>
</evidence>
<keyword evidence="2" id="KW-0813">Transport</keyword>
<evidence type="ECO:0000256" key="4">
    <source>
        <dbReference type="ARBA" id="ARBA00022692"/>
    </source>
</evidence>
<evidence type="ECO:0000256" key="5">
    <source>
        <dbReference type="ARBA" id="ARBA00022989"/>
    </source>
</evidence>
<evidence type="ECO:0000256" key="6">
    <source>
        <dbReference type="ARBA" id="ARBA00023136"/>
    </source>
</evidence>
<keyword evidence="5" id="KW-1133">Transmembrane helix</keyword>
<dbReference type="PANTHER" id="PTHR21444:SF15">
    <property type="entry name" value="RECEPTOR FOR RETINOL UPTAKE STRA6"/>
    <property type="match status" value="1"/>
</dbReference>
<evidence type="ECO:0000256" key="3">
    <source>
        <dbReference type="ARBA" id="ARBA00022475"/>
    </source>
</evidence>